<feature type="transmembrane region" description="Helical" evidence="11">
    <location>
        <begin position="116"/>
        <end position="135"/>
    </location>
</feature>
<dbReference type="InterPro" id="IPR038770">
    <property type="entry name" value="Na+/solute_symporter_sf"/>
</dbReference>
<feature type="transmembrane region" description="Helical" evidence="11">
    <location>
        <begin position="190"/>
        <end position="211"/>
    </location>
</feature>
<feature type="transmembrane region" description="Helical" evidence="11">
    <location>
        <begin position="31"/>
        <end position="49"/>
    </location>
</feature>
<dbReference type="AlphaFoldDB" id="A0A378JR71"/>
<evidence type="ECO:0000256" key="10">
    <source>
        <dbReference type="ARBA" id="ARBA00023136"/>
    </source>
</evidence>
<evidence type="ECO:0000256" key="5">
    <source>
        <dbReference type="ARBA" id="ARBA00022538"/>
    </source>
</evidence>
<feature type="transmembrane region" description="Helical" evidence="11">
    <location>
        <begin position="278"/>
        <end position="297"/>
    </location>
</feature>
<dbReference type="Pfam" id="PF02254">
    <property type="entry name" value="TrkA_N"/>
    <property type="match status" value="1"/>
</dbReference>
<dbReference type="InterPro" id="IPR006153">
    <property type="entry name" value="Cation/H_exchanger_TM"/>
</dbReference>
<evidence type="ECO:0000256" key="1">
    <source>
        <dbReference type="ARBA" id="ARBA00004127"/>
    </source>
</evidence>
<evidence type="ECO:0000256" key="3">
    <source>
        <dbReference type="ARBA" id="ARBA00022448"/>
    </source>
</evidence>
<dbReference type="InterPro" id="IPR036291">
    <property type="entry name" value="NAD(P)-bd_dom_sf"/>
</dbReference>
<dbReference type="GO" id="GO:0015297">
    <property type="term" value="F:antiporter activity"/>
    <property type="evidence" value="ECO:0007669"/>
    <property type="project" value="UniProtKB-KW"/>
</dbReference>
<dbReference type="SUPFAM" id="SSF51735">
    <property type="entry name" value="NAD(P)-binding Rossmann-fold domains"/>
    <property type="match status" value="1"/>
</dbReference>
<dbReference type="Gene3D" id="1.20.1530.20">
    <property type="match status" value="1"/>
</dbReference>
<feature type="transmembrane region" description="Helical" evidence="11">
    <location>
        <begin position="334"/>
        <end position="355"/>
    </location>
</feature>
<comment type="similarity">
    <text evidence="2">Belongs to the monovalent cation:proton antiporter 2 (CPA2) transporter (TC 2.A.37) family.</text>
</comment>
<evidence type="ECO:0000256" key="7">
    <source>
        <dbReference type="ARBA" id="ARBA00022958"/>
    </source>
</evidence>
<feature type="transmembrane region" description="Helical" evidence="11">
    <location>
        <begin position="86"/>
        <end position="110"/>
    </location>
</feature>
<feature type="transmembrane region" description="Helical" evidence="11">
    <location>
        <begin position="223"/>
        <end position="243"/>
    </location>
</feature>
<dbReference type="FunFam" id="3.40.50.720:FF:000036">
    <property type="entry name" value="Glutathione-regulated potassium-efflux system protein KefB"/>
    <property type="match status" value="1"/>
</dbReference>
<dbReference type="GO" id="GO:0008324">
    <property type="term" value="F:monoatomic cation transmembrane transporter activity"/>
    <property type="evidence" value="ECO:0007669"/>
    <property type="project" value="InterPro"/>
</dbReference>
<evidence type="ECO:0000256" key="4">
    <source>
        <dbReference type="ARBA" id="ARBA00022449"/>
    </source>
</evidence>
<evidence type="ECO:0000256" key="9">
    <source>
        <dbReference type="ARBA" id="ARBA00023065"/>
    </source>
</evidence>
<evidence type="ECO:0000256" key="6">
    <source>
        <dbReference type="ARBA" id="ARBA00022692"/>
    </source>
</evidence>
<evidence type="ECO:0000313" key="14">
    <source>
        <dbReference type="Proteomes" id="UP000254794"/>
    </source>
</evidence>
<feature type="transmembrane region" description="Helical" evidence="11">
    <location>
        <begin position="367"/>
        <end position="387"/>
    </location>
</feature>
<keyword evidence="6 11" id="KW-0812">Transmembrane</keyword>
<keyword evidence="4" id="KW-0050">Antiport</keyword>
<keyword evidence="14" id="KW-1185">Reference proteome</keyword>
<feature type="transmembrane region" description="Helical" evidence="11">
    <location>
        <begin position="6"/>
        <end position="24"/>
    </location>
</feature>
<keyword evidence="9" id="KW-0406">Ion transport</keyword>
<dbReference type="GO" id="GO:0012505">
    <property type="term" value="C:endomembrane system"/>
    <property type="evidence" value="ECO:0007669"/>
    <property type="project" value="UniProtKB-SubCell"/>
</dbReference>
<comment type="subcellular location">
    <subcellularLocation>
        <location evidence="1">Endomembrane system</location>
        <topology evidence="1">Multi-pass membrane protein</topology>
    </subcellularLocation>
</comment>
<dbReference type="OrthoDB" id="9781411at2"/>
<dbReference type="EMBL" id="UGOD01000001">
    <property type="protein sequence ID" value="STX52743.1"/>
    <property type="molecule type" value="Genomic_DNA"/>
</dbReference>
<dbReference type="NCBIfam" id="TIGR00932">
    <property type="entry name" value="2a37"/>
    <property type="match status" value="1"/>
</dbReference>
<proteinExistence type="inferred from homology"/>
<evidence type="ECO:0000313" key="13">
    <source>
        <dbReference type="EMBL" id="STX52743.1"/>
    </source>
</evidence>
<dbReference type="Pfam" id="PF00999">
    <property type="entry name" value="Na_H_Exchanger"/>
    <property type="match status" value="1"/>
</dbReference>
<evidence type="ECO:0000256" key="11">
    <source>
        <dbReference type="SAM" id="Phobius"/>
    </source>
</evidence>
<dbReference type="Gene3D" id="3.40.50.720">
    <property type="entry name" value="NAD(P)-binding Rossmann-like Domain"/>
    <property type="match status" value="1"/>
</dbReference>
<evidence type="ECO:0000259" key="12">
    <source>
        <dbReference type="PROSITE" id="PS51201"/>
    </source>
</evidence>
<organism evidence="13 14">
    <name type="scientific">Legionella busanensis</name>
    <dbReference type="NCBI Taxonomy" id="190655"/>
    <lineage>
        <taxon>Bacteria</taxon>
        <taxon>Pseudomonadati</taxon>
        <taxon>Pseudomonadota</taxon>
        <taxon>Gammaproteobacteria</taxon>
        <taxon>Legionellales</taxon>
        <taxon>Legionellaceae</taxon>
        <taxon>Legionella</taxon>
    </lineage>
</organism>
<keyword evidence="7" id="KW-0630">Potassium</keyword>
<dbReference type="RefSeq" id="WP_115332270.1">
    <property type="nucleotide sequence ID" value="NZ_CAAAHP010000003.1"/>
</dbReference>
<keyword evidence="10 11" id="KW-0472">Membrane</keyword>
<dbReference type="InterPro" id="IPR004771">
    <property type="entry name" value="K/H_exchanger"/>
</dbReference>
<dbReference type="GO" id="GO:0005886">
    <property type="term" value="C:plasma membrane"/>
    <property type="evidence" value="ECO:0007669"/>
    <property type="project" value="TreeGrafter"/>
</dbReference>
<dbReference type="PANTHER" id="PTHR46157:SF4">
    <property type="entry name" value="K(+) EFFLUX ANTIPORTER 3, CHLOROPLASTIC"/>
    <property type="match status" value="1"/>
</dbReference>
<reference evidence="13 14" key="1">
    <citation type="submission" date="2018-06" db="EMBL/GenBank/DDBJ databases">
        <authorList>
            <consortium name="Pathogen Informatics"/>
            <person name="Doyle S."/>
        </authorList>
    </citation>
    <scope>NUCLEOTIDE SEQUENCE [LARGE SCALE GENOMIC DNA]</scope>
    <source>
        <strain evidence="13 14">NCTC13316</strain>
    </source>
</reference>
<evidence type="ECO:0000256" key="8">
    <source>
        <dbReference type="ARBA" id="ARBA00022989"/>
    </source>
</evidence>
<sequence length="620" mass="69915">MNNSLLMHVFIFLAAAAIIVPIASRFKLGSVLGYLVIGILIGPYGLKLLGNAEQIMHFAEFGIVMMLFLIGLELEPEMLWRLRKAIIGLGSLQVILTTALFTLIGILLKYKWQESLAVSMALALSSTALVLQMLEEKNLLHTVEGETSFAVLLFQDIAVILILIILPLLAPAGFSQLSHLPQEFTISPRWLHALFVIGVISAIILMGHYLSHHLFFLIAKTNLREVFTAASLAIVVGITLLMLSIGASPALGAFIAGVVLANSQYKHTLEMDIEPFKGLLLGLFFISVGMSMDFSLFKAYPLPIIATVVTIITIKASLLIFLGRLFSLTGSQRIGFALALSQVGEFAFVLFQYASNVRVISNETANLFNFIVALSMAFTPFLMLIYNRFIVPRYLSRIPTRKFDEIEESNPIILAGYGRFGQILGRFLRAQDISLTILEKDPEQIELLRKYGFQGNFGDATRLDILRRAGANQAKILIVAIGDTEVSLKIIKLAKQYFPNLKIYARARNRRHAYELYKEGVDYFKRETFDSSLTMARDVMIDLGYSSESIRRKAKIFSKFDEKSLYESFDFFDKEHELIRYSRSSNIELERILQSDQQIDRSYNRQRKRTEVGQYPHQQI</sequence>
<dbReference type="PROSITE" id="PS51201">
    <property type="entry name" value="RCK_N"/>
    <property type="match status" value="1"/>
</dbReference>
<accession>A0A378JR71</accession>
<protein>
    <submittedName>
        <fullName evidence="13">Potassium:proton antiporter</fullName>
    </submittedName>
</protein>
<feature type="transmembrane region" description="Helical" evidence="11">
    <location>
        <begin position="147"/>
        <end position="170"/>
    </location>
</feature>
<dbReference type="GO" id="GO:1902600">
    <property type="term" value="P:proton transmembrane transport"/>
    <property type="evidence" value="ECO:0007669"/>
    <property type="project" value="InterPro"/>
</dbReference>
<dbReference type="PANTHER" id="PTHR46157">
    <property type="entry name" value="K(+) EFFLUX ANTIPORTER 3, CHLOROPLASTIC"/>
    <property type="match status" value="1"/>
</dbReference>
<keyword evidence="3" id="KW-0813">Transport</keyword>
<feature type="transmembrane region" description="Helical" evidence="11">
    <location>
        <begin position="55"/>
        <end position="74"/>
    </location>
</feature>
<evidence type="ECO:0000256" key="2">
    <source>
        <dbReference type="ARBA" id="ARBA00005551"/>
    </source>
</evidence>
<dbReference type="Proteomes" id="UP000254794">
    <property type="component" value="Unassembled WGS sequence"/>
</dbReference>
<keyword evidence="8 11" id="KW-1133">Transmembrane helix</keyword>
<gene>
    <name evidence="13" type="primary">kefC_2</name>
    <name evidence="13" type="ORF">NCTC13316_02866</name>
</gene>
<feature type="domain" description="RCK N-terminal" evidence="12">
    <location>
        <begin position="409"/>
        <end position="533"/>
    </location>
</feature>
<name>A0A378JR71_9GAMM</name>
<dbReference type="GO" id="GO:0006813">
    <property type="term" value="P:potassium ion transport"/>
    <property type="evidence" value="ECO:0007669"/>
    <property type="project" value="UniProtKB-KW"/>
</dbReference>
<keyword evidence="5" id="KW-0633">Potassium transport</keyword>
<feature type="transmembrane region" description="Helical" evidence="11">
    <location>
        <begin position="303"/>
        <end position="322"/>
    </location>
</feature>
<dbReference type="InterPro" id="IPR003148">
    <property type="entry name" value="RCK_N"/>
</dbReference>